<reference evidence="1" key="2">
    <citation type="submission" date="2022-06" db="UniProtKB">
        <authorList>
            <consortium name="EnsemblMetazoa"/>
        </authorList>
    </citation>
    <scope>IDENTIFICATION</scope>
    <source>
        <strain evidence="1">DF5081</strain>
    </source>
</reference>
<evidence type="ECO:0000313" key="1">
    <source>
        <dbReference type="EnsemblMetazoa" id="CJA28604.1"/>
    </source>
</evidence>
<accession>A0A8R1E9U3</accession>
<keyword evidence="2" id="KW-1185">Reference proteome</keyword>
<evidence type="ECO:0000313" key="2">
    <source>
        <dbReference type="Proteomes" id="UP000005237"/>
    </source>
</evidence>
<sequence length="70" mass="8091">MMHRDGIHYTTKKKLNAKKWIHRDEKPPVGKAKNGSTNYQKKKIGNIVGEYIINLALLQNSCKTVFHLQD</sequence>
<dbReference type="EnsemblMetazoa" id="CJA28604.1">
    <property type="protein sequence ID" value="CJA28604.1"/>
    <property type="gene ID" value="WBGene00184178"/>
</dbReference>
<name>A0A8R1E9U3_CAEJA</name>
<reference evidence="2" key="1">
    <citation type="submission" date="2010-08" db="EMBL/GenBank/DDBJ databases">
        <authorList>
            <consortium name="Caenorhabditis japonica Sequencing Consortium"/>
            <person name="Wilson R.K."/>
        </authorList>
    </citation>
    <scope>NUCLEOTIDE SEQUENCE [LARGE SCALE GENOMIC DNA]</scope>
    <source>
        <strain evidence="2">DF5081</strain>
    </source>
</reference>
<proteinExistence type="predicted"/>
<organism evidence="1 2">
    <name type="scientific">Caenorhabditis japonica</name>
    <dbReference type="NCBI Taxonomy" id="281687"/>
    <lineage>
        <taxon>Eukaryota</taxon>
        <taxon>Metazoa</taxon>
        <taxon>Ecdysozoa</taxon>
        <taxon>Nematoda</taxon>
        <taxon>Chromadorea</taxon>
        <taxon>Rhabditida</taxon>
        <taxon>Rhabditina</taxon>
        <taxon>Rhabditomorpha</taxon>
        <taxon>Rhabditoidea</taxon>
        <taxon>Rhabditidae</taxon>
        <taxon>Peloderinae</taxon>
        <taxon>Caenorhabditis</taxon>
    </lineage>
</organism>
<dbReference type="AlphaFoldDB" id="A0A8R1E9U3"/>
<protein>
    <submittedName>
        <fullName evidence="1">Uncharacterized protein</fullName>
    </submittedName>
</protein>
<dbReference type="Proteomes" id="UP000005237">
    <property type="component" value="Unassembled WGS sequence"/>
</dbReference>